<dbReference type="EC" id="2.4.99.28" evidence="10"/>
<dbReference type="FunFam" id="1.10.3810.10:FF:000001">
    <property type="entry name" value="Penicillin-binding protein 1A"/>
    <property type="match status" value="1"/>
</dbReference>
<evidence type="ECO:0000256" key="9">
    <source>
        <dbReference type="ARBA" id="ARBA00023316"/>
    </source>
</evidence>
<evidence type="ECO:0000256" key="5">
    <source>
        <dbReference type="ARBA" id="ARBA00022801"/>
    </source>
</evidence>
<dbReference type="Gene3D" id="1.10.3810.10">
    <property type="entry name" value="Biosynthetic peptidoglycan transglycosylase-like"/>
    <property type="match status" value="1"/>
</dbReference>
<keyword evidence="5" id="KW-0378">Hydrolase</keyword>
<keyword evidence="12" id="KW-0472">Membrane</keyword>
<dbReference type="InterPro" id="IPR050396">
    <property type="entry name" value="Glycosyltr_51/Transpeptidase"/>
</dbReference>
<keyword evidence="7" id="KW-0573">Peptidoglycan synthesis</keyword>
<accession>A0A381YRT9</accession>
<dbReference type="InterPro" id="IPR023346">
    <property type="entry name" value="Lysozyme-like_dom_sf"/>
</dbReference>
<proteinExistence type="predicted"/>
<dbReference type="PANTHER" id="PTHR32282:SF33">
    <property type="entry name" value="PEPTIDOGLYCAN GLYCOSYLTRANSFERASE"/>
    <property type="match status" value="1"/>
</dbReference>
<evidence type="ECO:0000256" key="12">
    <source>
        <dbReference type="SAM" id="Phobius"/>
    </source>
</evidence>
<keyword evidence="12" id="KW-0812">Transmembrane</keyword>
<dbReference type="SUPFAM" id="SSF53955">
    <property type="entry name" value="Lysozyme-like"/>
    <property type="match status" value="1"/>
</dbReference>
<evidence type="ECO:0000256" key="3">
    <source>
        <dbReference type="ARBA" id="ARBA00022676"/>
    </source>
</evidence>
<dbReference type="GO" id="GO:0030288">
    <property type="term" value="C:outer membrane-bounded periplasmic space"/>
    <property type="evidence" value="ECO:0007669"/>
    <property type="project" value="TreeGrafter"/>
</dbReference>
<feature type="domain" description="Penicillin-binding protein transpeptidase" evidence="13">
    <location>
        <begin position="373"/>
        <end position="618"/>
    </location>
</feature>
<dbReference type="SUPFAM" id="SSF56601">
    <property type="entry name" value="beta-lactamase/transpeptidase-like"/>
    <property type="match status" value="1"/>
</dbReference>
<dbReference type="AlphaFoldDB" id="A0A381YRT9"/>
<protein>
    <recommendedName>
        <fullName evidence="10">peptidoglycan glycosyltransferase</fullName>
        <ecNumber evidence="10">2.4.99.28</ecNumber>
    </recommendedName>
</protein>
<dbReference type="InterPro" id="IPR012338">
    <property type="entry name" value="Beta-lactam/transpept-like"/>
</dbReference>
<evidence type="ECO:0000256" key="1">
    <source>
        <dbReference type="ARBA" id="ARBA00022645"/>
    </source>
</evidence>
<comment type="catalytic activity">
    <reaction evidence="11">
        <text>[GlcNAc-(1-&gt;4)-Mur2Ac(oyl-L-Ala-gamma-D-Glu-L-Lys-D-Ala-D-Ala)](n)-di-trans,octa-cis-undecaprenyl diphosphate + beta-D-GlcNAc-(1-&gt;4)-Mur2Ac(oyl-L-Ala-gamma-D-Glu-L-Lys-D-Ala-D-Ala)-di-trans,octa-cis-undecaprenyl diphosphate = [GlcNAc-(1-&gt;4)-Mur2Ac(oyl-L-Ala-gamma-D-Glu-L-Lys-D-Ala-D-Ala)](n+1)-di-trans,octa-cis-undecaprenyl diphosphate + di-trans,octa-cis-undecaprenyl diphosphate + H(+)</text>
        <dbReference type="Rhea" id="RHEA:23708"/>
        <dbReference type="Rhea" id="RHEA-COMP:9602"/>
        <dbReference type="Rhea" id="RHEA-COMP:9603"/>
        <dbReference type="ChEBI" id="CHEBI:15378"/>
        <dbReference type="ChEBI" id="CHEBI:58405"/>
        <dbReference type="ChEBI" id="CHEBI:60033"/>
        <dbReference type="ChEBI" id="CHEBI:78435"/>
        <dbReference type="EC" id="2.4.99.28"/>
    </reaction>
</comment>
<evidence type="ECO:0000256" key="10">
    <source>
        <dbReference type="ARBA" id="ARBA00044770"/>
    </source>
</evidence>
<evidence type="ECO:0000259" key="13">
    <source>
        <dbReference type="Pfam" id="PF00905"/>
    </source>
</evidence>
<dbReference type="GO" id="GO:0009252">
    <property type="term" value="P:peptidoglycan biosynthetic process"/>
    <property type="evidence" value="ECO:0007669"/>
    <property type="project" value="UniProtKB-KW"/>
</dbReference>
<keyword evidence="3" id="KW-0328">Glycosyltransferase</keyword>
<sequence length="712" mass="80363">MSDQGPTINIKRIILSNLAIILVGIALGLGLIAHLSQNLPSIEQLENYDPDLVTQIISADGIVLNELFVMKRVFMELDKIPKLMHQAVISSEDKRFYSHWGLSVRSVLRAIVVNITSLNPYAQGFSTLTQQLARNLYKSVGFEDSYVRKIKEVITAIQIERTYTKDEILEMYLNTVHFGHGTYGVEAATKRFFGKESAKLTVDEAALLAGLLPAPASYSPVHHPQKALKRRNTVLRLMRDQGYIPNGIYYENRAKNLDTVQEEPKRGQAPYFTEHVRRLLEKEDEALEINIYRDGLKIYTTLDSRLQTIAERSVIKTVQEDQQRLNRRLFNDREEFEQLSYLTIYPEDTVKMMLVGEAQLYKDLRDKLLVQCAFIALNPKTGAILAMVGGRPDYHDQYNRAVQARRQPGSVFKPFVYTTALENGYPVTEQLLNQPVVLNVQNTDGSWVKWKPQNYDGGTGGLTTFREGLRKSLNLISVRMVQQDIAPAEQVKRTAQRMGISTDIRAVDAIALGTSEVYPIEIVGAYSALANKGVYSRPFAISRIEDRYGNILKEYYPERKEVLSEETAYLMTSLMQTVMDRGTGGSARWKYNFNRPAAGKTGTTQGWSDAWFVGFTPQIAAGGWFGVDDFRVPLGPGQDGTKAALPAWARFMRDAHDTLSYHVEKFAVPEGILKKNICSVTKKLPQHSCPLEKEIFKKGTEPARTCKVHRSS</sequence>
<dbReference type="InterPro" id="IPR001264">
    <property type="entry name" value="Glyco_trans_51"/>
</dbReference>
<keyword evidence="1" id="KW-0121">Carboxypeptidase</keyword>
<evidence type="ECO:0000259" key="14">
    <source>
        <dbReference type="Pfam" id="PF00912"/>
    </source>
</evidence>
<keyword evidence="6" id="KW-0133">Cell shape</keyword>
<name>A0A381YRT9_9ZZZZ</name>
<dbReference type="GO" id="GO:0071555">
    <property type="term" value="P:cell wall organization"/>
    <property type="evidence" value="ECO:0007669"/>
    <property type="project" value="UniProtKB-KW"/>
</dbReference>
<feature type="domain" description="Glycosyl transferase family 51" evidence="14">
    <location>
        <begin position="69"/>
        <end position="238"/>
    </location>
</feature>
<evidence type="ECO:0000313" key="15">
    <source>
        <dbReference type="EMBL" id="SVA79725.1"/>
    </source>
</evidence>
<dbReference type="NCBIfam" id="TIGR02074">
    <property type="entry name" value="PBP_1a_fam"/>
    <property type="match status" value="1"/>
</dbReference>
<dbReference type="InterPro" id="IPR001460">
    <property type="entry name" value="PCN-bd_Tpept"/>
</dbReference>
<keyword evidence="9" id="KW-0961">Cell wall biogenesis/degradation</keyword>
<gene>
    <name evidence="15" type="ORF">METZ01_LOCUS132579</name>
</gene>
<keyword evidence="2" id="KW-0645">Protease</keyword>
<keyword evidence="8" id="KW-0511">Multifunctional enzyme</keyword>
<organism evidence="15">
    <name type="scientific">marine metagenome</name>
    <dbReference type="NCBI Taxonomy" id="408172"/>
    <lineage>
        <taxon>unclassified sequences</taxon>
        <taxon>metagenomes</taxon>
        <taxon>ecological metagenomes</taxon>
    </lineage>
</organism>
<dbReference type="GO" id="GO:0008955">
    <property type="term" value="F:peptidoglycan glycosyltransferase activity"/>
    <property type="evidence" value="ECO:0007669"/>
    <property type="project" value="UniProtKB-EC"/>
</dbReference>
<dbReference type="GO" id="GO:0004180">
    <property type="term" value="F:carboxypeptidase activity"/>
    <property type="evidence" value="ECO:0007669"/>
    <property type="project" value="UniProtKB-KW"/>
</dbReference>
<dbReference type="GO" id="GO:0006508">
    <property type="term" value="P:proteolysis"/>
    <property type="evidence" value="ECO:0007669"/>
    <property type="project" value="UniProtKB-KW"/>
</dbReference>
<evidence type="ECO:0000256" key="8">
    <source>
        <dbReference type="ARBA" id="ARBA00023268"/>
    </source>
</evidence>
<evidence type="ECO:0000256" key="11">
    <source>
        <dbReference type="ARBA" id="ARBA00049902"/>
    </source>
</evidence>
<dbReference type="InterPro" id="IPR036950">
    <property type="entry name" value="PBP_transglycosylase"/>
</dbReference>
<feature type="transmembrane region" description="Helical" evidence="12">
    <location>
        <begin position="12"/>
        <end position="35"/>
    </location>
</feature>
<evidence type="ECO:0000256" key="2">
    <source>
        <dbReference type="ARBA" id="ARBA00022670"/>
    </source>
</evidence>
<dbReference type="GO" id="GO:0008658">
    <property type="term" value="F:penicillin binding"/>
    <property type="evidence" value="ECO:0007669"/>
    <property type="project" value="InterPro"/>
</dbReference>
<dbReference type="Gene3D" id="3.40.710.10">
    <property type="entry name" value="DD-peptidase/beta-lactamase superfamily"/>
    <property type="match status" value="1"/>
</dbReference>
<evidence type="ECO:0000256" key="6">
    <source>
        <dbReference type="ARBA" id="ARBA00022960"/>
    </source>
</evidence>
<reference evidence="15" key="1">
    <citation type="submission" date="2018-05" db="EMBL/GenBank/DDBJ databases">
        <authorList>
            <person name="Lanie J.A."/>
            <person name="Ng W.-L."/>
            <person name="Kazmierczak K.M."/>
            <person name="Andrzejewski T.M."/>
            <person name="Davidsen T.M."/>
            <person name="Wayne K.J."/>
            <person name="Tettelin H."/>
            <person name="Glass J.I."/>
            <person name="Rusch D."/>
            <person name="Podicherti R."/>
            <person name="Tsui H.-C.T."/>
            <person name="Winkler M.E."/>
        </authorList>
    </citation>
    <scope>NUCLEOTIDE SEQUENCE</scope>
</reference>
<keyword evidence="12" id="KW-1133">Transmembrane helix</keyword>
<dbReference type="EMBL" id="UINC01018902">
    <property type="protein sequence ID" value="SVA79725.1"/>
    <property type="molecule type" value="Genomic_DNA"/>
</dbReference>
<evidence type="ECO:0000256" key="4">
    <source>
        <dbReference type="ARBA" id="ARBA00022679"/>
    </source>
</evidence>
<evidence type="ECO:0000256" key="7">
    <source>
        <dbReference type="ARBA" id="ARBA00022984"/>
    </source>
</evidence>
<dbReference type="Pfam" id="PF00912">
    <property type="entry name" value="Transgly"/>
    <property type="match status" value="1"/>
</dbReference>
<dbReference type="PANTHER" id="PTHR32282">
    <property type="entry name" value="BINDING PROTEIN TRANSPEPTIDASE, PUTATIVE-RELATED"/>
    <property type="match status" value="1"/>
</dbReference>
<dbReference type="GO" id="GO:0008360">
    <property type="term" value="P:regulation of cell shape"/>
    <property type="evidence" value="ECO:0007669"/>
    <property type="project" value="UniProtKB-KW"/>
</dbReference>
<keyword evidence="4" id="KW-0808">Transferase</keyword>
<dbReference type="Pfam" id="PF00905">
    <property type="entry name" value="Transpeptidase"/>
    <property type="match status" value="1"/>
</dbReference>